<gene>
    <name evidence="1" type="ORF">RG2014_025</name>
</gene>
<evidence type="ECO:0000313" key="1">
    <source>
        <dbReference type="EMBL" id="AIU44279.1"/>
    </source>
</evidence>
<name>A0A097PAK8_9CAUD</name>
<keyword evidence="2" id="KW-1185">Reference proteome</keyword>
<organism evidence="1 2">
    <name type="scientific">Delftia phage RG-2014</name>
    <dbReference type="NCBI Taxonomy" id="1563661"/>
    <lineage>
        <taxon>Viruses</taxon>
        <taxon>Duplodnaviria</taxon>
        <taxon>Heunggongvirae</taxon>
        <taxon>Uroviricota</taxon>
        <taxon>Caudoviricetes</taxon>
        <taxon>Schitoviridae</taxon>
        <taxon>Dendoorenvirus</taxon>
        <taxon>Dendoorenvirus RG2014</taxon>
    </lineage>
</organism>
<reference evidence="2" key="1">
    <citation type="submission" date="2014-10" db="EMBL/GenBank/DDBJ databases">
        <title>Draft genome sequence of lytic bacteriophage specific to a multidrug resistant bacterium Delftia tsuruhatensis ARB-1.</title>
        <authorList>
            <person name="Bhattacharjee A.S."/>
            <person name="Motlagh A.M."/>
            <person name="Goel R."/>
        </authorList>
    </citation>
    <scope>NUCLEOTIDE SEQUENCE [LARGE SCALE GENOMIC DNA]</scope>
</reference>
<dbReference type="Proteomes" id="UP000030040">
    <property type="component" value="Segment"/>
</dbReference>
<dbReference type="EMBL" id="KM879221">
    <property type="protein sequence ID" value="AIU44279.1"/>
    <property type="molecule type" value="Genomic_DNA"/>
</dbReference>
<accession>A0A097PAK8</accession>
<protein>
    <submittedName>
        <fullName evidence="1">Uncharacterized protein</fullName>
    </submittedName>
</protein>
<sequence>MDQQPIFKEILMSKPRKGINLFKEALQHMPPCRSKERHWLTKGMDGIYALSMEGALQRAAHRIDNHPVRSAALARKFRLHIQRCLNGGRTYRQCGQQIRYVSLSQWLTDCHKPFRDWEKRQDCHRDVMYAIRNHSFDWMCHLADQWERREIMYGGRK</sequence>
<dbReference type="KEGG" id="vg:24638710"/>
<dbReference type="RefSeq" id="YP_009148388.1">
    <property type="nucleotide sequence ID" value="NC_027348.2"/>
</dbReference>
<evidence type="ECO:0000313" key="2">
    <source>
        <dbReference type="Proteomes" id="UP000030040"/>
    </source>
</evidence>
<dbReference type="GeneID" id="24638710"/>
<proteinExistence type="predicted"/>